<name>A0A0A9AXH4_ARUDO</name>
<proteinExistence type="predicted"/>
<dbReference type="EMBL" id="GBRH01246103">
    <property type="protein sequence ID" value="JAD51792.1"/>
    <property type="molecule type" value="Transcribed_RNA"/>
</dbReference>
<organism evidence="1">
    <name type="scientific">Arundo donax</name>
    <name type="common">Giant reed</name>
    <name type="synonym">Donax arundinaceus</name>
    <dbReference type="NCBI Taxonomy" id="35708"/>
    <lineage>
        <taxon>Eukaryota</taxon>
        <taxon>Viridiplantae</taxon>
        <taxon>Streptophyta</taxon>
        <taxon>Embryophyta</taxon>
        <taxon>Tracheophyta</taxon>
        <taxon>Spermatophyta</taxon>
        <taxon>Magnoliopsida</taxon>
        <taxon>Liliopsida</taxon>
        <taxon>Poales</taxon>
        <taxon>Poaceae</taxon>
        <taxon>PACMAD clade</taxon>
        <taxon>Arundinoideae</taxon>
        <taxon>Arundineae</taxon>
        <taxon>Arundo</taxon>
    </lineage>
</organism>
<protein>
    <submittedName>
        <fullName evidence="1">Uncharacterized protein</fullName>
    </submittedName>
</protein>
<sequence>MDCACACPAAGLDSRLDSERK</sequence>
<reference evidence="1" key="2">
    <citation type="journal article" date="2015" name="Data Brief">
        <title>Shoot transcriptome of the giant reed, Arundo donax.</title>
        <authorList>
            <person name="Barrero R.A."/>
            <person name="Guerrero F.D."/>
            <person name="Moolhuijzen P."/>
            <person name="Goolsby J.A."/>
            <person name="Tidwell J."/>
            <person name="Bellgard S.E."/>
            <person name="Bellgard M.I."/>
        </authorList>
    </citation>
    <scope>NUCLEOTIDE SEQUENCE</scope>
    <source>
        <tissue evidence="1">Shoot tissue taken approximately 20 cm above the soil surface</tissue>
    </source>
</reference>
<evidence type="ECO:0000313" key="1">
    <source>
        <dbReference type="EMBL" id="JAD51792.1"/>
    </source>
</evidence>
<accession>A0A0A9AXH4</accession>
<dbReference type="AlphaFoldDB" id="A0A0A9AXH4"/>
<reference evidence="1" key="1">
    <citation type="submission" date="2014-09" db="EMBL/GenBank/DDBJ databases">
        <authorList>
            <person name="Magalhaes I.L.F."/>
            <person name="Oliveira U."/>
            <person name="Santos F.R."/>
            <person name="Vidigal T.H.D.A."/>
            <person name="Brescovit A.D."/>
            <person name="Santos A.J."/>
        </authorList>
    </citation>
    <scope>NUCLEOTIDE SEQUENCE</scope>
    <source>
        <tissue evidence="1">Shoot tissue taken approximately 20 cm above the soil surface</tissue>
    </source>
</reference>